<evidence type="ECO:0000313" key="2">
    <source>
        <dbReference type="Proteomes" id="UP000184184"/>
    </source>
</evidence>
<dbReference type="Pfam" id="PF09548">
    <property type="entry name" value="Spore_III_AB"/>
    <property type="match status" value="1"/>
</dbReference>
<evidence type="ECO:0000313" key="1">
    <source>
        <dbReference type="EMBL" id="SHN12351.1"/>
    </source>
</evidence>
<dbReference type="STRING" id="1027249.SAMN05216179_2040"/>
<protein>
    <submittedName>
        <fullName evidence="1">Stage III sporulation protein AB</fullName>
    </submittedName>
</protein>
<gene>
    <name evidence="1" type="ORF">SAMN05216179_2040</name>
</gene>
<dbReference type="AlphaFoldDB" id="A0A1M7P6N7"/>
<dbReference type="Proteomes" id="UP000184184">
    <property type="component" value="Unassembled WGS sequence"/>
</dbReference>
<sequence>MKWIASVVLIIALTWIGHEYAKNLAYRPRLIRLFKNALQILEAEIVYSHATVKEALLSVSKQIPEPISSLFKQMALDIKQNKEELFPIWEKHVETFYQKHSIQIDDREILHQFGRTLGQHDIFQQQKYVRLTITHLERNLTEAEEKNHRYGKMSRSIGFLTGMLIVLLLL</sequence>
<accession>A0A1M7P6N7</accession>
<dbReference type="EMBL" id="FRCZ01000003">
    <property type="protein sequence ID" value="SHN12351.1"/>
    <property type="molecule type" value="Genomic_DNA"/>
</dbReference>
<dbReference type="NCBIfam" id="TIGR02833">
    <property type="entry name" value="spore_III_AB"/>
    <property type="match status" value="1"/>
</dbReference>
<dbReference type="RefSeq" id="WP_073201727.1">
    <property type="nucleotide sequence ID" value="NZ_FRCZ01000003.1"/>
</dbReference>
<name>A0A1M7P6N7_9BACI</name>
<dbReference type="InterPro" id="IPR014198">
    <property type="entry name" value="Spore_III_AB"/>
</dbReference>
<keyword evidence="2" id="KW-1185">Reference proteome</keyword>
<dbReference type="PIRSF" id="PIRSF021435">
    <property type="entry name" value="SpoIIIAB"/>
    <property type="match status" value="1"/>
</dbReference>
<dbReference type="OrthoDB" id="1957909at2"/>
<proteinExistence type="predicted"/>
<reference evidence="1 2" key="1">
    <citation type="submission" date="2016-11" db="EMBL/GenBank/DDBJ databases">
        <authorList>
            <person name="Jaros S."/>
            <person name="Januszkiewicz K."/>
            <person name="Wedrychowicz H."/>
        </authorList>
    </citation>
    <scope>NUCLEOTIDE SEQUENCE [LARGE SCALE GENOMIC DNA]</scope>
    <source>
        <strain evidence="1 2">CGMCC 1.10681</strain>
    </source>
</reference>
<organism evidence="1 2">
    <name type="scientific">Gracilibacillus kekensis</name>
    <dbReference type="NCBI Taxonomy" id="1027249"/>
    <lineage>
        <taxon>Bacteria</taxon>
        <taxon>Bacillati</taxon>
        <taxon>Bacillota</taxon>
        <taxon>Bacilli</taxon>
        <taxon>Bacillales</taxon>
        <taxon>Bacillaceae</taxon>
        <taxon>Gracilibacillus</taxon>
    </lineage>
</organism>